<dbReference type="InterPro" id="IPR003959">
    <property type="entry name" value="ATPase_AAA_core"/>
</dbReference>
<gene>
    <name evidence="3" type="ORF">SASPL_137244</name>
</gene>
<feature type="domain" description="AAA+ ATPase" evidence="2">
    <location>
        <begin position="217"/>
        <end position="348"/>
    </location>
</feature>
<dbReference type="Pfam" id="PF00004">
    <property type="entry name" value="AAA"/>
    <property type="match status" value="2"/>
</dbReference>
<evidence type="ECO:0000259" key="2">
    <source>
        <dbReference type="SMART" id="SM00382"/>
    </source>
</evidence>
<evidence type="ECO:0000313" key="4">
    <source>
        <dbReference type="Proteomes" id="UP000298416"/>
    </source>
</evidence>
<dbReference type="Gene3D" id="1.10.8.60">
    <property type="match status" value="2"/>
</dbReference>
<organism evidence="3">
    <name type="scientific">Salvia splendens</name>
    <name type="common">Scarlet sage</name>
    <dbReference type="NCBI Taxonomy" id="180675"/>
    <lineage>
        <taxon>Eukaryota</taxon>
        <taxon>Viridiplantae</taxon>
        <taxon>Streptophyta</taxon>
        <taxon>Embryophyta</taxon>
        <taxon>Tracheophyta</taxon>
        <taxon>Spermatophyta</taxon>
        <taxon>Magnoliopsida</taxon>
        <taxon>eudicotyledons</taxon>
        <taxon>Gunneridae</taxon>
        <taxon>Pentapetalae</taxon>
        <taxon>asterids</taxon>
        <taxon>lamiids</taxon>
        <taxon>Lamiales</taxon>
        <taxon>Lamiaceae</taxon>
        <taxon>Nepetoideae</taxon>
        <taxon>Mentheae</taxon>
        <taxon>Salviinae</taxon>
        <taxon>Salvia</taxon>
        <taxon>Salvia subgen. Calosphace</taxon>
        <taxon>core Calosphace</taxon>
    </lineage>
</organism>
<dbReference type="PANTHER" id="PTHR48470">
    <property type="entry name" value="CELL DIVISION CONTROL PROTEIN 48 C ISOFORM 1"/>
    <property type="match status" value="1"/>
</dbReference>
<dbReference type="GO" id="GO:0016887">
    <property type="term" value="F:ATP hydrolysis activity"/>
    <property type="evidence" value="ECO:0007669"/>
    <property type="project" value="InterPro"/>
</dbReference>
<feature type="region of interest" description="Disordered" evidence="1">
    <location>
        <begin position="114"/>
        <end position="144"/>
    </location>
</feature>
<keyword evidence="4" id="KW-1185">Reference proteome</keyword>
<dbReference type="SMART" id="SM00382">
    <property type="entry name" value="AAA"/>
    <property type="match status" value="2"/>
</dbReference>
<evidence type="ECO:0000256" key="1">
    <source>
        <dbReference type="SAM" id="MobiDB-lite"/>
    </source>
</evidence>
<dbReference type="InterPro" id="IPR055278">
    <property type="entry name" value="CDC48c"/>
</dbReference>
<name>A0A8X8WUK5_SALSN</name>
<sequence length="751" mass="83935">MGSGHRETPISGEQLSMAGLSDRVAKCLLQCHDQTLRCLIESSSAGAKNLNDAQIVQLICSTFPLTFSLPNRNLLIERIAKITPLWCRRESAVDEPAAKRLKFDESRNANRQIEVAKGSASASHSDSNVQELDSARSNRFGGCGRDKDANGDNMAIIGDFVQGNKLGVSMREVKQNEVKWPMFSDIGGLYNMLECLKEEVIAPMLQLKLLRHLGGKPTTAILLHGLPGCGKTMLARAIGNETRVPFYETSAVSLKSGVSGIQELFCRAYKNAPSIVFIDEIDALTSETESLSRCPVKQLMACMKEPVNDGSDSERFNIGPSGYVLTIGATNKPDALDLALRQQFGREFLIAIPREYERHNILTVLTRNNKFEDASDLGKVAKFTQGYVAGDLVKLVNKARMIAFSDVFYPIAFRRDFEDMYEAMEDEEIKEFKLTLDCFMEANDKVRPCAEMEDFNPTPYKNWDDVGGLQLLKLELERRIVKLIKFPQVYEFLRESGVKNLPTSFFLYGPSGCGKTSIVEALAKEAGANFMHIKVDEHLNLTWPEVLMENIFKRAKSQPPCVVLFDEVLLLIYKDLERDKDAWKSEIYDLVRKWHFANIEYYISDIRKESRVYVIVTSSRPEILELIPLIKDDFGRTLYAPLPTPEERGEILKILARNKPIDAEVDLMALGKDAACENFSGSDLFALVAEASKFAIDRPSLSCGGNMTITDEDFQAALAEVSPSLSAKESKKWALHAKNIDVVHGASALDW</sequence>
<dbReference type="SUPFAM" id="SSF52540">
    <property type="entry name" value="P-loop containing nucleoside triphosphate hydrolases"/>
    <property type="match status" value="2"/>
</dbReference>
<feature type="domain" description="AAA+ ATPase" evidence="2">
    <location>
        <begin position="501"/>
        <end position="644"/>
    </location>
</feature>
<dbReference type="AlphaFoldDB" id="A0A8X8WUK5"/>
<accession>A0A8X8WUK5</accession>
<dbReference type="InterPro" id="IPR027417">
    <property type="entry name" value="P-loop_NTPase"/>
</dbReference>
<reference evidence="3" key="2">
    <citation type="submission" date="2020-08" db="EMBL/GenBank/DDBJ databases">
        <title>Plant Genome Project.</title>
        <authorList>
            <person name="Zhang R.-G."/>
        </authorList>
    </citation>
    <scope>NUCLEOTIDE SEQUENCE</scope>
    <source>
        <strain evidence="3">Huo1</strain>
        <tissue evidence="3">Leaf</tissue>
    </source>
</reference>
<proteinExistence type="predicted"/>
<feature type="compositionally biased region" description="Polar residues" evidence="1">
    <location>
        <begin position="120"/>
        <end position="137"/>
    </location>
</feature>
<dbReference type="GO" id="GO:0005524">
    <property type="term" value="F:ATP binding"/>
    <property type="evidence" value="ECO:0007669"/>
    <property type="project" value="InterPro"/>
</dbReference>
<dbReference type="InterPro" id="IPR003593">
    <property type="entry name" value="AAA+_ATPase"/>
</dbReference>
<reference evidence="3" key="1">
    <citation type="submission" date="2018-01" db="EMBL/GenBank/DDBJ databases">
        <authorList>
            <person name="Mao J.F."/>
        </authorList>
    </citation>
    <scope>NUCLEOTIDE SEQUENCE</scope>
    <source>
        <strain evidence="3">Huo1</strain>
        <tissue evidence="3">Leaf</tissue>
    </source>
</reference>
<dbReference type="Gene3D" id="3.40.50.300">
    <property type="entry name" value="P-loop containing nucleotide triphosphate hydrolases"/>
    <property type="match status" value="2"/>
</dbReference>
<evidence type="ECO:0000313" key="3">
    <source>
        <dbReference type="EMBL" id="KAG6400413.1"/>
    </source>
</evidence>
<comment type="caution">
    <text evidence="3">The sequence shown here is derived from an EMBL/GenBank/DDBJ whole genome shotgun (WGS) entry which is preliminary data.</text>
</comment>
<dbReference type="Proteomes" id="UP000298416">
    <property type="component" value="Unassembled WGS sequence"/>
</dbReference>
<protein>
    <recommendedName>
        <fullName evidence="2">AAA+ ATPase domain-containing protein</fullName>
    </recommendedName>
</protein>
<dbReference type="EMBL" id="PNBA02000014">
    <property type="protein sequence ID" value="KAG6400413.1"/>
    <property type="molecule type" value="Genomic_DNA"/>
</dbReference>
<dbReference type="PANTHER" id="PTHR48470:SF1">
    <property type="entry name" value="CELL DIVISION CONTROL PROTEIN 48 C ISOFORM 1"/>
    <property type="match status" value="1"/>
</dbReference>